<dbReference type="Proteomes" id="UP000254937">
    <property type="component" value="Unassembled WGS sequence"/>
</dbReference>
<organism evidence="2 3">
    <name type="scientific">Aspergillus phoenicis ATCC 13157</name>
    <dbReference type="NCBI Taxonomy" id="1353007"/>
    <lineage>
        <taxon>Eukaryota</taxon>
        <taxon>Fungi</taxon>
        <taxon>Dikarya</taxon>
        <taxon>Ascomycota</taxon>
        <taxon>Pezizomycotina</taxon>
        <taxon>Eurotiomycetes</taxon>
        <taxon>Eurotiomycetidae</taxon>
        <taxon>Eurotiales</taxon>
        <taxon>Aspergillaceae</taxon>
        <taxon>Aspergillus</taxon>
    </lineage>
</organism>
<dbReference type="AlphaFoldDB" id="A0A370PI40"/>
<reference evidence="2 3" key="1">
    <citation type="submission" date="2018-07" db="EMBL/GenBank/DDBJ databases">
        <title>Section-level genome sequencing of Aspergillus section Nigri to investigate inter- and intra-species variation.</title>
        <authorList>
            <consortium name="DOE Joint Genome Institute"/>
            <person name="Vesth T.C."/>
            <person name="Nybo J.L."/>
            <person name="Theobald S."/>
            <person name="Frisvad J.C."/>
            <person name="Larsen T.O."/>
            <person name="Nielsen K.F."/>
            <person name="Hoof J.B."/>
            <person name="Brandl J."/>
            <person name="Salamov A."/>
            <person name="Riley R."/>
            <person name="Gladden J.M."/>
            <person name="Phatale P."/>
            <person name="Nielsen M.T."/>
            <person name="Lyhne E.K."/>
            <person name="Kogle M.E."/>
            <person name="Strasser K."/>
            <person name="McDonnell E."/>
            <person name="Barry K."/>
            <person name="Clum A."/>
            <person name="Chen C."/>
            <person name="Nolan M."/>
            <person name="Sandor L."/>
            <person name="Kuo A."/>
            <person name="Lipzen A."/>
            <person name="Hainaut M."/>
            <person name="Drula E."/>
            <person name="Tsang A."/>
            <person name="Magnuson J.K."/>
            <person name="Henrissat B."/>
            <person name="Wiebenga A."/>
            <person name="Simmons B.A."/>
            <person name="Makela M.R."/>
            <person name="De vries R.P."/>
            <person name="Grigoriev I.V."/>
            <person name="Mortensen U.H."/>
            <person name="Baker S.E."/>
            <person name="Andersen M.R."/>
        </authorList>
    </citation>
    <scope>NUCLEOTIDE SEQUENCE [LARGE SCALE GENOMIC DNA]</scope>
    <source>
        <strain evidence="2 3">ATCC 13157</strain>
    </source>
</reference>
<keyword evidence="3" id="KW-1185">Reference proteome</keyword>
<dbReference type="EMBL" id="KZ851854">
    <property type="protein sequence ID" value="RDK41853.1"/>
    <property type="molecule type" value="Genomic_DNA"/>
</dbReference>
<feature type="compositionally biased region" description="Polar residues" evidence="1">
    <location>
        <begin position="389"/>
        <end position="409"/>
    </location>
</feature>
<evidence type="ECO:0000256" key="1">
    <source>
        <dbReference type="SAM" id="MobiDB-lite"/>
    </source>
</evidence>
<accession>A0A370PI40</accession>
<gene>
    <name evidence="2" type="ORF">M752DRAFT_216564</name>
</gene>
<evidence type="ECO:0000313" key="2">
    <source>
        <dbReference type="EMBL" id="RDK41853.1"/>
    </source>
</evidence>
<proteinExistence type="predicted"/>
<sequence length="509" mass="54855">MGVKSGPADKFCLGGGTGDRGSVQPPQCHIGTKVKGQRYLRANLIPLFPHLSHHPKSGDGGVIAGRPFFGINSLTGKVPAIDANPKELEDGVCVCVWCRYSGVCGGDGRIPSQILGGEEHVPCHLLPWYLQRAAPAQSMITCVSSCRDAFLSDPAVPGKLSRLQTNEPFKVTIRYPLIAKGPSAESSLSELAAKPRYRPGGGFIRRVPPPWSGFEITASHHPRFLRVTTMWAGGAHGAGITFRAQTESYCCGPGDIAEFNFRAYRSPRSLPHSYGLTFTPFFIWRPHVVSHDEDVGVAFEGNQFFSGRLNRNENTFGTTGLTAGTFLAGHSHVALPSRGGMPSRDDTVQSSSCFGGSTVCYPGTSPAEFRLVLRLAAPLEGSVVVGGANDSSDPSSGYRQQPHLGTQSERNGLPYQVLRFALYMITAPVSSSHFGALIRREFVSPCWLSTSLSTQPMLNDGRSAGLDWAGFLSCAPAAPPFYSRGRKRNWIDLPPPLDRITLSVEINTP</sequence>
<feature type="region of interest" description="Disordered" evidence="1">
    <location>
        <begin position="386"/>
        <end position="409"/>
    </location>
</feature>
<evidence type="ECO:0000313" key="3">
    <source>
        <dbReference type="Proteomes" id="UP000254937"/>
    </source>
</evidence>
<protein>
    <submittedName>
        <fullName evidence="2">Uncharacterized protein</fullName>
    </submittedName>
</protein>
<name>A0A370PI40_ASPPH</name>